<protein>
    <submittedName>
        <fullName evidence="1">Uncharacterized protein</fullName>
    </submittedName>
</protein>
<evidence type="ECO:0000313" key="1">
    <source>
        <dbReference type="EMBL" id="KAJ9073131.1"/>
    </source>
</evidence>
<evidence type="ECO:0000313" key="2">
    <source>
        <dbReference type="Proteomes" id="UP001165960"/>
    </source>
</evidence>
<comment type="caution">
    <text evidence="1">The sequence shown here is derived from an EMBL/GenBank/DDBJ whole genome shotgun (WGS) entry which is preliminary data.</text>
</comment>
<proteinExistence type="predicted"/>
<dbReference type="Proteomes" id="UP001165960">
    <property type="component" value="Unassembled WGS sequence"/>
</dbReference>
<keyword evidence="2" id="KW-1185">Reference proteome</keyword>
<dbReference type="EMBL" id="QTSX02002931">
    <property type="protein sequence ID" value="KAJ9073131.1"/>
    <property type="molecule type" value="Genomic_DNA"/>
</dbReference>
<organism evidence="1 2">
    <name type="scientific">Entomophthora muscae</name>
    <dbReference type="NCBI Taxonomy" id="34485"/>
    <lineage>
        <taxon>Eukaryota</taxon>
        <taxon>Fungi</taxon>
        <taxon>Fungi incertae sedis</taxon>
        <taxon>Zoopagomycota</taxon>
        <taxon>Entomophthoromycotina</taxon>
        <taxon>Entomophthoromycetes</taxon>
        <taxon>Entomophthorales</taxon>
        <taxon>Entomophthoraceae</taxon>
        <taxon>Entomophthora</taxon>
    </lineage>
</organism>
<sequence length="116" mass="13105">MDRFIEFSFLIIIDKPVQKRVPNPGHDYLQAVSPKDQGAICLNFFGIDSPQAEAENTFKDKDISTKLEFTAPDERQDKLHNEGKEIPTISFMSLKSTQMTNQDSSPEENSELKASP</sequence>
<gene>
    <name evidence="1" type="ORF">DSO57_1019902</name>
</gene>
<name>A0ACC2TF94_9FUNG</name>
<accession>A0ACC2TF94</accession>
<reference evidence="1" key="1">
    <citation type="submission" date="2022-04" db="EMBL/GenBank/DDBJ databases">
        <title>Genome of the entomopathogenic fungus Entomophthora muscae.</title>
        <authorList>
            <person name="Elya C."/>
            <person name="Lovett B.R."/>
            <person name="Lee E."/>
            <person name="Macias A.M."/>
            <person name="Hajek A.E."/>
            <person name="De Bivort B.L."/>
            <person name="Kasson M.T."/>
            <person name="De Fine Licht H.H."/>
            <person name="Stajich J.E."/>
        </authorList>
    </citation>
    <scope>NUCLEOTIDE SEQUENCE</scope>
    <source>
        <strain evidence="1">Berkeley</strain>
    </source>
</reference>